<feature type="signal peptide" evidence="4">
    <location>
        <begin position="1"/>
        <end position="20"/>
    </location>
</feature>
<reference evidence="8 9" key="1">
    <citation type="journal article" date="2021" name="Comput. Struct. Biotechnol. J.">
        <title>De novo genome assembly of the potent medicinal plant Rehmannia glutinosa using nanopore technology.</title>
        <authorList>
            <person name="Ma L."/>
            <person name="Dong C."/>
            <person name="Song C."/>
            <person name="Wang X."/>
            <person name="Zheng X."/>
            <person name="Niu Y."/>
            <person name="Chen S."/>
            <person name="Feng W."/>
        </authorList>
    </citation>
    <scope>NUCLEOTIDE SEQUENCE [LARGE SCALE GENOMIC DNA]</scope>
    <source>
        <strain evidence="8">DH-2019</strain>
    </source>
</reference>
<comment type="similarity">
    <text evidence="1 3">Belongs to the peptidase S8 family.</text>
</comment>
<evidence type="ECO:0000313" key="9">
    <source>
        <dbReference type="Proteomes" id="UP001318860"/>
    </source>
</evidence>
<dbReference type="InterPro" id="IPR036852">
    <property type="entry name" value="Peptidase_S8/S53_dom_sf"/>
</dbReference>
<dbReference type="EMBL" id="JABTTQ020000822">
    <property type="protein sequence ID" value="KAK6137659.1"/>
    <property type="molecule type" value="Genomic_DNA"/>
</dbReference>
<dbReference type="InterPro" id="IPR045051">
    <property type="entry name" value="SBT"/>
</dbReference>
<dbReference type="SUPFAM" id="SSF52743">
    <property type="entry name" value="Subtilisin-like"/>
    <property type="match status" value="1"/>
</dbReference>
<feature type="chain" id="PRO_5046032520" evidence="4">
    <location>
        <begin position="21"/>
        <end position="615"/>
    </location>
</feature>
<evidence type="ECO:0000313" key="8">
    <source>
        <dbReference type="EMBL" id="KAK6137659.1"/>
    </source>
</evidence>
<dbReference type="Pfam" id="PF05922">
    <property type="entry name" value="Inhibitor_I9"/>
    <property type="match status" value="1"/>
</dbReference>
<evidence type="ECO:0000256" key="2">
    <source>
        <dbReference type="ARBA" id="ARBA00022729"/>
    </source>
</evidence>
<dbReference type="Proteomes" id="UP001318860">
    <property type="component" value="Unassembled WGS sequence"/>
</dbReference>
<evidence type="ECO:0000256" key="3">
    <source>
        <dbReference type="PROSITE-ProRule" id="PRU01240"/>
    </source>
</evidence>
<evidence type="ECO:0000256" key="4">
    <source>
        <dbReference type="SAM" id="SignalP"/>
    </source>
</evidence>
<dbReference type="InterPro" id="IPR041469">
    <property type="entry name" value="Subtilisin-like_FN3"/>
</dbReference>
<feature type="domain" description="Inhibitor I9" evidence="6">
    <location>
        <begin position="26"/>
        <end position="102"/>
    </location>
</feature>
<name>A0ABR0VUJ2_REHGL</name>
<dbReference type="InterPro" id="IPR010259">
    <property type="entry name" value="S8pro/Inhibitor_I9"/>
</dbReference>
<organism evidence="8 9">
    <name type="scientific">Rehmannia glutinosa</name>
    <name type="common">Chinese foxglove</name>
    <dbReference type="NCBI Taxonomy" id="99300"/>
    <lineage>
        <taxon>Eukaryota</taxon>
        <taxon>Viridiplantae</taxon>
        <taxon>Streptophyta</taxon>
        <taxon>Embryophyta</taxon>
        <taxon>Tracheophyta</taxon>
        <taxon>Spermatophyta</taxon>
        <taxon>Magnoliopsida</taxon>
        <taxon>eudicotyledons</taxon>
        <taxon>Gunneridae</taxon>
        <taxon>Pentapetalae</taxon>
        <taxon>asterids</taxon>
        <taxon>lamiids</taxon>
        <taxon>Lamiales</taxon>
        <taxon>Orobanchaceae</taxon>
        <taxon>Rehmannieae</taxon>
        <taxon>Rehmannia</taxon>
    </lineage>
</organism>
<gene>
    <name evidence="8" type="ORF">DH2020_028585</name>
</gene>
<dbReference type="Gene3D" id="2.60.40.2310">
    <property type="match status" value="1"/>
</dbReference>
<dbReference type="Gene3D" id="3.30.70.80">
    <property type="entry name" value="Peptidase S8 propeptide/proteinase inhibitor I9"/>
    <property type="match status" value="1"/>
</dbReference>
<dbReference type="InterPro" id="IPR037045">
    <property type="entry name" value="S8pro/Inhibitor_I9_sf"/>
</dbReference>
<proteinExistence type="inferred from homology"/>
<evidence type="ECO:0000259" key="6">
    <source>
        <dbReference type="Pfam" id="PF05922"/>
    </source>
</evidence>
<dbReference type="PROSITE" id="PS51892">
    <property type="entry name" value="SUBTILASE"/>
    <property type="match status" value="1"/>
</dbReference>
<keyword evidence="9" id="KW-1185">Reference proteome</keyword>
<feature type="domain" description="Subtilisin-like protease fibronectin type-III" evidence="7">
    <location>
        <begin position="515"/>
        <end position="612"/>
    </location>
</feature>
<dbReference type="InterPro" id="IPR000209">
    <property type="entry name" value="Peptidase_S8/S53_dom"/>
</dbReference>
<evidence type="ECO:0000259" key="7">
    <source>
        <dbReference type="Pfam" id="PF17766"/>
    </source>
</evidence>
<dbReference type="Gene3D" id="3.40.50.200">
    <property type="entry name" value="Peptidase S8/S53 domain"/>
    <property type="match status" value="2"/>
</dbReference>
<accession>A0ABR0VUJ2</accession>
<dbReference type="PANTHER" id="PTHR10795">
    <property type="entry name" value="PROPROTEIN CONVERTASE SUBTILISIN/KEXIN"/>
    <property type="match status" value="1"/>
</dbReference>
<protein>
    <submittedName>
        <fullName evidence="8">Uncharacterized protein</fullName>
    </submittedName>
</protein>
<evidence type="ECO:0000259" key="5">
    <source>
        <dbReference type="Pfam" id="PF00082"/>
    </source>
</evidence>
<comment type="caution">
    <text evidence="8">The sequence shown here is derived from an EMBL/GenBank/DDBJ whole genome shotgun (WGS) entry which is preliminary data.</text>
</comment>
<dbReference type="InterPro" id="IPR034197">
    <property type="entry name" value="Peptidases_S8_3"/>
</dbReference>
<comment type="caution">
    <text evidence="3">Lacks conserved residue(s) required for the propagation of feature annotation.</text>
</comment>
<sequence>MAPMFLVSIILTFIFNPALANSNLETYIVHLTLPEDRIFEQSESLESWYHSFLPDRDPSRIVHTYRHVINGFAAKLTPRELEEIEKKDGFLYARPEKKYTLHTTRTPTFLGRIEQRSMDKPGPAGKGVIIESWAGGITPPPVFRRQRRSPPPARWKGKCEFNKKACNNKLIGARIFSMTGTFRRDGHDTHTASTAAGNFVPGANLFGQANGTASGLAPLAHLAIYRVCEENNCFDGTILAGIDAAIEDGVDVISMSLGGVSVPFYEEGMAIGSFAAMKKGILVSCSAGNDGPNSQSLSNEAPWILTVGASTTDRNIVGIVRLGNRDEIEGQTLGYPNFPSTSLPLVDADDNFDFRGKIILWLMTNKTNPYAIGELVKRSRVGPDFDERREFGLHHFNLSERCKFQHFLVAALIKSAHPDWSPAMIKSAIMTTATQINPNQGRIIDQRNLPADIFAIGAGHVNPSLAMNPGLVYDITSRDYISYLCSLYDEKQVAIIVREKIDCHGSDYQGLPEAELNYPSFAVKLGNTSLTYSRTVTNVGNAKSTYNVQIENVPGVNMVVEPTVLVFTNVNQKMTYKVKFSRQDFTKNRSDYVQGSIAWVSANHKVRIPVSVKMV</sequence>
<dbReference type="Pfam" id="PF17766">
    <property type="entry name" value="fn3_6"/>
    <property type="match status" value="1"/>
</dbReference>
<evidence type="ECO:0000256" key="1">
    <source>
        <dbReference type="ARBA" id="ARBA00011073"/>
    </source>
</evidence>
<dbReference type="Pfam" id="PF00082">
    <property type="entry name" value="Peptidase_S8"/>
    <property type="match status" value="1"/>
</dbReference>
<dbReference type="CDD" id="cd04852">
    <property type="entry name" value="Peptidases_S8_3"/>
    <property type="match status" value="1"/>
</dbReference>
<keyword evidence="2 4" id="KW-0732">Signal</keyword>
<feature type="domain" description="Peptidase S8/S53" evidence="5">
    <location>
        <begin position="184"/>
        <end position="370"/>
    </location>
</feature>